<dbReference type="RefSeq" id="XP_056549358.1">
    <property type="nucleotide sequence ID" value="XM_056705460.1"/>
</dbReference>
<gene>
    <name evidence="5" type="ORF">N7496_012547</name>
</gene>
<dbReference type="PRINTS" id="PR00081">
    <property type="entry name" value="GDHRDH"/>
</dbReference>
<reference evidence="5" key="2">
    <citation type="journal article" date="2023" name="IMA Fungus">
        <title>Comparative genomic study of the Penicillium genus elucidates a diverse pangenome and 15 lateral gene transfer events.</title>
        <authorList>
            <person name="Petersen C."/>
            <person name="Sorensen T."/>
            <person name="Nielsen M.R."/>
            <person name="Sondergaard T.E."/>
            <person name="Sorensen J.L."/>
            <person name="Fitzpatrick D.A."/>
            <person name="Frisvad J.C."/>
            <person name="Nielsen K.L."/>
        </authorList>
    </citation>
    <scope>NUCLEOTIDE SEQUENCE</scope>
    <source>
        <strain evidence="5">IBT 29864</strain>
    </source>
</reference>
<dbReference type="PANTHER" id="PTHR42760:SF5">
    <property type="entry name" value="2-DEHYDRO-3-DEOXY-D-GLUCONATE 5-DEHYDROGENASE"/>
    <property type="match status" value="1"/>
</dbReference>
<keyword evidence="2" id="KW-0521">NADP</keyword>
<name>A0A9W9R992_9EURO</name>
<evidence type="ECO:0000256" key="2">
    <source>
        <dbReference type="ARBA" id="ARBA00022857"/>
    </source>
</evidence>
<protein>
    <submittedName>
        <fullName evidence="5">Uncharacterized protein</fullName>
    </submittedName>
</protein>
<keyword evidence="6" id="KW-1185">Reference proteome</keyword>
<dbReference type="Gene3D" id="3.40.50.720">
    <property type="entry name" value="NAD(P)-binding Rossmann-like Domain"/>
    <property type="match status" value="1"/>
</dbReference>
<evidence type="ECO:0000313" key="6">
    <source>
        <dbReference type="Proteomes" id="UP001147782"/>
    </source>
</evidence>
<dbReference type="EMBL" id="JAPZBS010000010">
    <property type="protein sequence ID" value="KAJ5355335.1"/>
    <property type="molecule type" value="Genomic_DNA"/>
</dbReference>
<dbReference type="Proteomes" id="UP001147782">
    <property type="component" value="Unassembled WGS sequence"/>
</dbReference>
<evidence type="ECO:0000256" key="1">
    <source>
        <dbReference type="ARBA" id="ARBA00006484"/>
    </source>
</evidence>
<dbReference type="SUPFAM" id="SSF51735">
    <property type="entry name" value="NAD(P)-binding Rossmann-fold domains"/>
    <property type="match status" value="1"/>
</dbReference>
<reference evidence="5" key="1">
    <citation type="submission" date="2022-11" db="EMBL/GenBank/DDBJ databases">
        <authorList>
            <person name="Petersen C."/>
        </authorList>
    </citation>
    <scope>NUCLEOTIDE SEQUENCE</scope>
    <source>
        <strain evidence="5">IBT 29864</strain>
    </source>
</reference>
<dbReference type="GeneID" id="81444639"/>
<dbReference type="PRINTS" id="PR00080">
    <property type="entry name" value="SDRFAMILY"/>
</dbReference>
<proteinExistence type="inferred from homology"/>
<dbReference type="InterPro" id="IPR020904">
    <property type="entry name" value="Sc_DH/Rdtase_CS"/>
</dbReference>
<accession>A0A9W9R992</accession>
<dbReference type="InterPro" id="IPR002347">
    <property type="entry name" value="SDR_fam"/>
</dbReference>
<dbReference type="PANTHER" id="PTHR42760">
    <property type="entry name" value="SHORT-CHAIN DEHYDROGENASES/REDUCTASES FAMILY MEMBER"/>
    <property type="match status" value="1"/>
</dbReference>
<sequence length="287" mass="30373">MSGSVAAYTPRSPALQLFSLKGRHVLLTGGSRGIGAAIAIGLAEAGALVCVAQRDINNPKTVDVIRAKGLEARMIACDLANANAARRVFQEALDIMDGRIDILVNCGGILRRNDSLLVSEDEWDTVKTIQIAKSRTGLIINAHSLQVLDVNLKSLFFICQAAGRHMVPRKSGKIINIASINSFVGGENHSPYSASKGGVSQLTKALSNEWAKHNVQVNAIAPGYVATDMNVELRSDAQKTAAMIVDCPAGRWGTPEDYAGPAVFLASDASQYVSGEVLVVDGGYLGK</sequence>
<dbReference type="Pfam" id="PF00106">
    <property type="entry name" value="adh_short"/>
    <property type="match status" value="1"/>
</dbReference>
<keyword evidence="3" id="KW-0560">Oxidoreductase</keyword>
<organism evidence="5 6">
    <name type="scientific">Penicillium cataractarum</name>
    <dbReference type="NCBI Taxonomy" id="2100454"/>
    <lineage>
        <taxon>Eukaryota</taxon>
        <taxon>Fungi</taxon>
        <taxon>Dikarya</taxon>
        <taxon>Ascomycota</taxon>
        <taxon>Pezizomycotina</taxon>
        <taxon>Eurotiomycetes</taxon>
        <taxon>Eurotiomycetidae</taxon>
        <taxon>Eurotiales</taxon>
        <taxon>Aspergillaceae</taxon>
        <taxon>Penicillium</taxon>
    </lineage>
</organism>
<dbReference type="GO" id="GO:0016616">
    <property type="term" value="F:oxidoreductase activity, acting on the CH-OH group of donors, NAD or NADP as acceptor"/>
    <property type="evidence" value="ECO:0007669"/>
    <property type="project" value="TreeGrafter"/>
</dbReference>
<comment type="caution">
    <text evidence="5">The sequence shown here is derived from an EMBL/GenBank/DDBJ whole genome shotgun (WGS) entry which is preliminary data.</text>
</comment>
<dbReference type="FunFam" id="3.40.50.720:FF:000084">
    <property type="entry name" value="Short-chain dehydrogenase reductase"/>
    <property type="match status" value="1"/>
</dbReference>
<evidence type="ECO:0000313" key="5">
    <source>
        <dbReference type="EMBL" id="KAJ5355335.1"/>
    </source>
</evidence>
<evidence type="ECO:0000256" key="4">
    <source>
        <dbReference type="RuleBase" id="RU000363"/>
    </source>
</evidence>
<dbReference type="AlphaFoldDB" id="A0A9W9R992"/>
<dbReference type="InterPro" id="IPR036291">
    <property type="entry name" value="NAD(P)-bd_dom_sf"/>
</dbReference>
<comment type="similarity">
    <text evidence="1 4">Belongs to the short-chain dehydrogenases/reductases (SDR) family.</text>
</comment>
<evidence type="ECO:0000256" key="3">
    <source>
        <dbReference type="ARBA" id="ARBA00023002"/>
    </source>
</evidence>
<dbReference type="PROSITE" id="PS00061">
    <property type="entry name" value="ADH_SHORT"/>
    <property type="match status" value="1"/>
</dbReference>
<dbReference type="OrthoDB" id="294295at2759"/>